<protein>
    <submittedName>
        <fullName evidence="2">Uncharacterized protein</fullName>
    </submittedName>
</protein>
<feature type="compositionally biased region" description="Low complexity" evidence="1">
    <location>
        <begin position="1"/>
        <end position="18"/>
    </location>
</feature>
<dbReference type="Proteomes" id="UP000823388">
    <property type="component" value="Chromosome 8K"/>
</dbReference>
<reference evidence="2" key="1">
    <citation type="submission" date="2020-05" db="EMBL/GenBank/DDBJ databases">
        <title>WGS assembly of Panicum virgatum.</title>
        <authorList>
            <person name="Lovell J.T."/>
            <person name="Jenkins J."/>
            <person name="Shu S."/>
            <person name="Juenger T.E."/>
            <person name="Schmutz J."/>
        </authorList>
    </citation>
    <scope>NUCLEOTIDE SEQUENCE</scope>
    <source>
        <strain evidence="2">AP13</strain>
    </source>
</reference>
<name>A0A8T0PP48_PANVG</name>
<keyword evidence="3" id="KW-1185">Reference proteome</keyword>
<organism evidence="2 3">
    <name type="scientific">Panicum virgatum</name>
    <name type="common">Blackwell switchgrass</name>
    <dbReference type="NCBI Taxonomy" id="38727"/>
    <lineage>
        <taxon>Eukaryota</taxon>
        <taxon>Viridiplantae</taxon>
        <taxon>Streptophyta</taxon>
        <taxon>Embryophyta</taxon>
        <taxon>Tracheophyta</taxon>
        <taxon>Spermatophyta</taxon>
        <taxon>Magnoliopsida</taxon>
        <taxon>Liliopsida</taxon>
        <taxon>Poales</taxon>
        <taxon>Poaceae</taxon>
        <taxon>PACMAD clade</taxon>
        <taxon>Panicoideae</taxon>
        <taxon>Panicodae</taxon>
        <taxon>Paniceae</taxon>
        <taxon>Panicinae</taxon>
        <taxon>Panicum</taxon>
        <taxon>Panicum sect. Hiantes</taxon>
    </lineage>
</organism>
<dbReference type="AlphaFoldDB" id="A0A8T0PP48"/>
<comment type="caution">
    <text evidence="2">The sequence shown here is derived from an EMBL/GenBank/DDBJ whole genome shotgun (WGS) entry which is preliminary data.</text>
</comment>
<evidence type="ECO:0000313" key="2">
    <source>
        <dbReference type="EMBL" id="KAG2564081.1"/>
    </source>
</evidence>
<sequence length="65" mass="7142">MATNRSPSSAGSSVTSGRGLKEERSSESPVPYREGPLQYHPAVHCDCGQKAARWISWSRNNPGRR</sequence>
<accession>A0A8T0PP48</accession>
<evidence type="ECO:0000256" key="1">
    <source>
        <dbReference type="SAM" id="MobiDB-lite"/>
    </source>
</evidence>
<proteinExistence type="predicted"/>
<gene>
    <name evidence="2" type="ORF">PVAP13_8KG398445</name>
</gene>
<evidence type="ECO:0000313" key="3">
    <source>
        <dbReference type="Proteomes" id="UP000823388"/>
    </source>
</evidence>
<dbReference type="EMBL" id="CM029051">
    <property type="protein sequence ID" value="KAG2564081.1"/>
    <property type="molecule type" value="Genomic_DNA"/>
</dbReference>
<feature type="region of interest" description="Disordered" evidence="1">
    <location>
        <begin position="1"/>
        <end position="39"/>
    </location>
</feature>